<proteinExistence type="predicted"/>
<dbReference type="AlphaFoldDB" id="A0A564YW33"/>
<dbReference type="GO" id="GO:0005524">
    <property type="term" value="F:ATP binding"/>
    <property type="evidence" value="ECO:0007669"/>
    <property type="project" value="InterPro"/>
</dbReference>
<evidence type="ECO:0000313" key="4">
    <source>
        <dbReference type="Proteomes" id="UP000321570"/>
    </source>
</evidence>
<comment type="pathway">
    <text evidence="1">Carbohydrate degradation; glycolysis; D-glyceraldehyde 3-phosphate and glycerone phosphate from D-glucose: step 1/4.</text>
</comment>
<sequence>MRGCIGVSGYMFRRHPSFYKQMIFVMQKLMPKDMKFHIKLVDESNTVGAAIVAALYKDDH</sequence>
<organism evidence="3 4">
    <name type="scientific">Hymenolepis diminuta</name>
    <name type="common">Rat tapeworm</name>
    <dbReference type="NCBI Taxonomy" id="6216"/>
    <lineage>
        <taxon>Eukaryota</taxon>
        <taxon>Metazoa</taxon>
        <taxon>Spiralia</taxon>
        <taxon>Lophotrochozoa</taxon>
        <taxon>Platyhelminthes</taxon>
        <taxon>Cestoda</taxon>
        <taxon>Eucestoda</taxon>
        <taxon>Cyclophyllidea</taxon>
        <taxon>Hymenolepididae</taxon>
        <taxon>Hymenolepis</taxon>
    </lineage>
</organism>
<dbReference type="Pfam" id="PF03727">
    <property type="entry name" value="Hexokinase_2"/>
    <property type="match status" value="1"/>
</dbReference>
<accession>A0A564YW33</accession>
<evidence type="ECO:0000259" key="2">
    <source>
        <dbReference type="Pfam" id="PF03727"/>
    </source>
</evidence>
<gene>
    <name evidence="3" type="ORF">WMSIL1_LOCUS10376</name>
</gene>
<evidence type="ECO:0000313" key="3">
    <source>
        <dbReference type="EMBL" id="VUZ51491.1"/>
    </source>
</evidence>
<dbReference type="EMBL" id="CABIJS010000444">
    <property type="protein sequence ID" value="VUZ51491.1"/>
    <property type="molecule type" value="Genomic_DNA"/>
</dbReference>
<evidence type="ECO:0000256" key="1">
    <source>
        <dbReference type="ARBA" id="ARBA00004888"/>
    </source>
</evidence>
<dbReference type="InterPro" id="IPR043129">
    <property type="entry name" value="ATPase_NBD"/>
</dbReference>
<feature type="domain" description="Hexokinase C-terminal" evidence="2">
    <location>
        <begin position="4"/>
        <end position="55"/>
    </location>
</feature>
<reference evidence="3 4" key="1">
    <citation type="submission" date="2019-07" db="EMBL/GenBank/DDBJ databases">
        <authorList>
            <person name="Jastrzebski P J."/>
            <person name="Paukszto L."/>
            <person name="Jastrzebski P J."/>
        </authorList>
    </citation>
    <scope>NUCLEOTIDE SEQUENCE [LARGE SCALE GENOMIC DNA]</scope>
    <source>
        <strain evidence="3 4">WMS-il1</strain>
    </source>
</reference>
<dbReference type="GO" id="GO:0016773">
    <property type="term" value="F:phosphotransferase activity, alcohol group as acceptor"/>
    <property type="evidence" value="ECO:0007669"/>
    <property type="project" value="InterPro"/>
</dbReference>
<name>A0A564YW33_HYMDI</name>
<dbReference type="GO" id="GO:0005975">
    <property type="term" value="P:carbohydrate metabolic process"/>
    <property type="evidence" value="ECO:0007669"/>
    <property type="project" value="InterPro"/>
</dbReference>
<dbReference type="Proteomes" id="UP000321570">
    <property type="component" value="Unassembled WGS sequence"/>
</dbReference>
<protein>
    <recommendedName>
        <fullName evidence="2">Hexokinase C-terminal domain-containing protein</fullName>
    </recommendedName>
</protein>
<keyword evidence="4" id="KW-1185">Reference proteome</keyword>
<dbReference type="InterPro" id="IPR022673">
    <property type="entry name" value="Hexokinase_C"/>
</dbReference>
<dbReference type="Gene3D" id="3.40.367.20">
    <property type="match status" value="1"/>
</dbReference>
<dbReference type="SUPFAM" id="SSF53067">
    <property type="entry name" value="Actin-like ATPase domain"/>
    <property type="match status" value="1"/>
</dbReference>